<dbReference type="EMBL" id="JADJNC010000023">
    <property type="protein sequence ID" value="MBK7424074.1"/>
    <property type="molecule type" value="Genomic_DNA"/>
</dbReference>
<evidence type="ECO:0000313" key="3">
    <source>
        <dbReference type="Proteomes" id="UP000886602"/>
    </source>
</evidence>
<organism evidence="2 3">
    <name type="scientific">Candidatus Propionivibrio dominans</name>
    <dbReference type="NCBI Taxonomy" id="2954373"/>
    <lineage>
        <taxon>Bacteria</taxon>
        <taxon>Pseudomonadati</taxon>
        <taxon>Pseudomonadota</taxon>
        <taxon>Betaproteobacteria</taxon>
        <taxon>Rhodocyclales</taxon>
        <taxon>Rhodocyclaceae</taxon>
        <taxon>Propionivibrio</taxon>
    </lineage>
</organism>
<name>A0A9D7F8H5_9RHOO</name>
<dbReference type="InterPro" id="IPR054597">
    <property type="entry name" value="FeeM_cat"/>
</dbReference>
<accession>A0A9D7F8H5</accession>
<reference evidence="2" key="1">
    <citation type="submission" date="2020-10" db="EMBL/GenBank/DDBJ databases">
        <title>Connecting structure to function with the recovery of over 1000 high-quality activated sludge metagenome-assembled genomes encoding full-length rRNA genes using long-read sequencing.</title>
        <authorList>
            <person name="Singleton C.M."/>
            <person name="Petriglieri F."/>
            <person name="Kristensen J.M."/>
            <person name="Kirkegaard R.H."/>
            <person name="Michaelsen T.Y."/>
            <person name="Andersen M.H."/>
            <person name="Karst S.M."/>
            <person name="Dueholm M.S."/>
            <person name="Nielsen P.H."/>
            <person name="Albertsen M."/>
        </authorList>
    </citation>
    <scope>NUCLEOTIDE SEQUENCE</scope>
    <source>
        <strain evidence="2">EsbW_18-Q3-R4-48_MAXAC.044</strain>
    </source>
</reference>
<feature type="non-terminal residue" evidence="2">
    <location>
        <position position="1"/>
    </location>
</feature>
<dbReference type="Proteomes" id="UP000886602">
    <property type="component" value="Unassembled WGS sequence"/>
</dbReference>
<sequence>ASDAVIEVNPRHSRYYQRLLGFRQIGRRRQCRRLDAPVVLMHQELDDMSDQRS</sequence>
<dbReference type="AlphaFoldDB" id="A0A9D7F8H5"/>
<protein>
    <submittedName>
        <fullName evidence="2">Long-chain N-acyl amino acid synthase</fullName>
    </submittedName>
</protein>
<dbReference type="Gene3D" id="3.40.630.30">
    <property type="match status" value="1"/>
</dbReference>
<comment type="caution">
    <text evidence="2">The sequence shown here is derived from an EMBL/GenBank/DDBJ whole genome shotgun (WGS) entry which is preliminary data.</text>
</comment>
<proteinExistence type="predicted"/>
<evidence type="ECO:0000259" key="1">
    <source>
        <dbReference type="Pfam" id="PF21926"/>
    </source>
</evidence>
<evidence type="ECO:0000313" key="2">
    <source>
        <dbReference type="EMBL" id="MBK7424074.1"/>
    </source>
</evidence>
<dbReference type="Pfam" id="PF21926">
    <property type="entry name" value="FeeM"/>
    <property type="match status" value="1"/>
</dbReference>
<feature type="domain" description="N-acyl amino acid synthase FeeM catalytic core" evidence="1">
    <location>
        <begin position="1"/>
        <end position="42"/>
    </location>
</feature>
<gene>
    <name evidence="2" type="ORF">IPJ48_13860</name>
</gene>